<gene>
    <name evidence="3" type="ORF">BJI46_07375</name>
</gene>
<dbReference type="SMART" id="SM01324">
    <property type="entry name" value="YARHG"/>
    <property type="match status" value="1"/>
</dbReference>
<dbReference type="STRING" id="1262585.BJI46_07375"/>
<proteinExistence type="predicted"/>
<dbReference type="Proteomes" id="UP000185895">
    <property type="component" value="Unassembled WGS sequence"/>
</dbReference>
<protein>
    <recommendedName>
        <fullName evidence="2">YARHG domain-containing protein</fullName>
    </recommendedName>
</protein>
<reference evidence="3 4" key="1">
    <citation type="submission" date="2016-09" db="EMBL/GenBank/DDBJ databases">
        <authorList>
            <person name="Capua I."/>
            <person name="De Benedictis P."/>
            <person name="Joannis T."/>
            <person name="Lombin L.H."/>
            <person name="Cattoli G."/>
        </authorList>
    </citation>
    <scope>NUCLEOTIDE SEQUENCE [LARGE SCALE GENOMIC DNA]</scope>
    <source>
        <strain evidence="3 4">ANC 4671</strain>
    </source>
</reference>
<evidence type="ECO:0000313" key="3">
    <source>
        <dbReference type="EMBL" id="OEY97882.1"/>
    </source>
</evidence>
<comment type="caution">
    <text evidence="3">The sequence shown here is derived from an EMBL/GenBank/DDBJ whole genome shotgun (WGS) entry which is preliminary data.</text>
</comment>
<dbReference type="AlphaFoldDB" id="A0A1E7RF51"/>
<evidence type="ECO:0000256" key="1">
    <source>
        <dbReference type="SAM" id="SignalP"/>
    </source>
</evidence>
<feature type="chain" id="PRO_5009201593" description="YARHG domain-containing protein" evidence="1">
    <location>
        <begin position="26"/>
        <end position="90"/>
    </location>
</feature>
<keyword evidence="1" id="KW-0732">Signal</keyword>
<feature type="domain" description="YARHG" evidence="2">
    <location>
        <begin position="2"/>
        <end position="79"/>
    </location>
</feature>
<keyword evidence="4" id="KW-1185">Reference proteome</keyword>
<evidence type="ECO:0000259" key="2">
    <source>
        <dbReference type="SMART" id="SM01324"/>
    </source>
</evidence>
<feature type="signal peptide" evidence="1">
    <location>
        <begin position="1"/>
        <end position="25"/>
    </location>
</feature>
<dbReference type="InterPro" id="IPR025582">
    <property type="entry name" value="YARHG_dom"/>
</dbReference>
<accession>A0A1E7RF51</accession>
<organism evidence="3 4">
    <name type="scientific">Acinetobacter qingfengensis</name>
    <dbReference type="NCBI Taxonomy" id="1262585"/>
    <lineage>
        <taxon>Bacteria</taxon>
        <taxon>Pseudomonadati</taxon>
        <taxon>Pseudomonadota</taxon>
        <taxon>Gammaproteobacteria</taxon>
        <taxon>Moraxellales</taxon>
        <taxon>Moraxellaceae</taxon>
        <taxon>Acinetobacter</taxon>
    </lineage>
</organism>
<dbReference type="Pfam" id="PF13308">
    <property type="entry name" value="YARHG"/>
    <property type="match status" value="1"/>
</dbReference>
<sequence length="90" mass="9923">MMKIAKNLVLAGLMLTGMISATVYAEDCKSLQEQKNVLYAAKGYCFKDKDAQAKYGADCHTKKPSFSDAESKRLAQIEANLKSLNCPKKD</sequence>
<name>A0A1E7RF51_9GAMM</name>
<dbReference type="EMBL" id="MKKK01000002">
    <property type="protein sequence ID" value="OEY97882.1"/>
    <property type="molecule type" value="Genomic_DNA"/>
</dbReference>
<evidence type="ECO:0000313" key="4">
    <source>
        <dbReference type="Proteomes" id="UP000185895"/>
    </source>
</evidence>